<dbReference type="Pfam" id="PF07258">
    <property type="entry name" value="COMM_domain"/>
    <property type="match status" value="1"/>
</dbReference>
<dbReference type="AlphaFoldDB" id="A0A3Q3QI23"/>
<evidence type="ECO:0000259" key="1">
    <source>
        <dbReference type="PROSITE" id="PS51269"/>
    </source>
</evidence>
<name>A0A3Q3QI23_MONAL</name>
<dbReference type="Pfam" id="PF22838">
    <property type="entry name" value="COMMD8_HN"/>
    <property type="match status" value="1"/>
</dbReference>
<dbReference type="Proteomes" id="UP000261600">
    <property type="component" value="Unplaced"/>
</dbReference>
<dbReference type="InterPro" id="IPR055184">
    <property type="entry name" value="COMMD8_HN"/>
</dbReference>
<dbReference type="STRING" id="43700.ENSMALP00000013091"/>
<protein>
    <recommendedName>
        <fullName evidence="1">COMM domain-containing protein</fullName>
    </recommendedName>
</protein>
<organism evidence="2 3">
    <name type="scientific">Monopterus albus</name>
    <name type="common">Swamp eel</name>
    <dbReference type="NCBI Taxonomy" id="43700"/>
    <lineage>
        <taxon>Eukaryota</taxon>
        <taxon>Metazoa</taxon>
        <taxon>Chordata</taxon>
        <taxon>Craniata</taxon>
        <taxon>Vertebrata</taxon>
        <taxon>Euteleostomi</taxon>
        <taxon>Actinopterygii</taxon>
        <taxon>Neopterygii</taxon>
        <taxon>Teleostei</taxon>
        <taxon>Neoteleostei</taxon>
        <taxon>Acanthomorphata</taxon>
        <taxon>Anabantaria</taxon>
        <taxon>Synbranchiformes</taxon>
        <taxon>Synbranchidae</taxon>
        <taxon>Monopterus</taxon>
    </lineage>
</organism>
<dbReference type="Ensembl" id="ENSMALT00000013374.1">
    <property type="protein sequence ID" value="ENSMALP00000013091.1"/>
    <property type="gene ID" value="ENSMALG00000009266.1"/>
</dbReference>
<dbReference type="InterPro" id="IPR047155">
    <property type="entry name" value="COMMD4/6/7/8"/>
</dbReference>
<accession>A0A3Q3QI23</accession>
<dbReference type="InterPro" id="IPR017920">
    <property type="entry name" value="COMM"/>
</dbReference>
<evidence type="ECO:0000313" key="3">
    <source>
        <dbReference type="Proteomes" id="UP000261600"/>
    </source>
</evidence>
<reference evidence="2" key="2">
    <citation type="submission" date="2025-09" db="UniProtKB">
        <authorList>
            <consortium name="Ensembl"/>
        </authorList>
    </citation>
    <scope>IDENTIFICATION</scope>
</reference>
<evidence type="ECO:0000313" key="2">
    <source>
        <dbReference type="Ensembl" id="ENSMALP00000013091.1"/>
    </source>
</evidence>
<dbReference type="PANTHER" id="PTHR16231:SF0">
    <property type="entry name" value="COMM DOMAIN-CONTAINING PROTEIN 8"/>
    <property type="match status" value="1"/>
</dbReference>
<dbReference type="PROSITE" id="PS51269">
    <property type="entry name" value="COMM"/>
    <property type="match status" value="1"/>
</dbReference>
<sequence length="226" mass="25335">MAALLSRLQVTDCLTLCHRVVDGLCGRETPHRGDYSATWSLEEWLDLLSSLTEFFRMAVGNNCSDEEVLNVLRARQDEIRRALLDRTTSISSSTLQDFDWQLKLAVSSDKISSLHTPLLSLSLDVRENGALQPVTVEINREELNTLISSLEAANKVDTHGTFVFVYADVRIYLAKAPFPLPKKRKLTTPQLLTAVEMQLLGQMTLQFTRVIVLFASAHLSLETMGK</sequence>
<feature type="domain" description="COMM" evidence="1">
    <location>
        <begin position="94"/>
        <end position="161"/>
    </location>
</feature>
<proteinExistence type="predicted"/>
<dbReference type="PANTHER" id="PTHR16231">
    <property type="entry name" value="COMM DOMAIN-CONTAINING PROTEIN 4-8 FAMILY MEMBER"/>
    <property type="match status" value="1"/>
</dbReference>
<keyword evidence="3" id="KW-1185">Reference proteome</keyword>
<reference evidence="2" key="1">
    <citation type="submission" date="2025-08" db="UniProtKB">
        <authorList>
            <consortium name="Ensembl"/>
        </authorList>
    </citation>
    <scope>IDENTIFICATION</scope>
</reference>